<dbReference type="PROSITE" id="PS51837">
    <property type="entry name" value="LITAF"/>
    <property type="match status" value="1"/>
</dbReference>
<keyword evidence="11" id="KW-1185">Reference proteome</keyword>
<dbReference type="InterPro" id="IPR037519">
    <property type="entry name" value="LITAF_fam"/>
</dbReference>
<keyword evidence="8" id="KW-1133">Transmembrane helix</keyword>
<keyword evidence="8" id="KW-0812">Transmembrane</keyword>
<evidence type="ECO:0000256" key="7">
    <source>
        <dbReference type="ARBA" id="ARBA00023136"/>
    </source>
</evidence>
<feature type="domain" description="LITAF" evidence="9">
    <location>
        <begin position="51"/>
        <end position="135"/>
    </location>
</feature>
<dbReference type="SMART" id="SM00714">
    <property type="entry name" value="LITAF"/>
    <property type="match status" value="1"/>
</dbReference>
<accession>A0A8S9Z186</accession>
<comment type="caution">
    <text evidence="10">The sequence shown here is derived from an EMBL/GenBank/DDBJ whole genome shotgun (WGS) entry which is preliminary data.</text>
</comment>
<evidence type="ECO:0000256" key="6">
    <source>
        <dbReference type="ARBA" id="ARBA00022833"/>
    </source>
</evidence>
<comment type="similarity">
    <text evidence="4">Belongs to the CDIP1/LITAF family.</text>
</comment>
<dbReference type="GO" id="GO:0008270">
    <property type="term" value="F:zinc ion binding"/>
    <property type="evidence" value="ECO:0007669"/>
    <property type="project" value="TreeGrafter"/>
</dbReference>
<dbReference type="GO" id="GO:0098574">
    <property type="term" value="C:cytoplasmic side of lysosomal membrane"/>
    <property type="evidence" value="ECO:0007669"/>
    <property type="project" value="TreeGrafter"/>
</dbReference>
<keyword evidence="5" id="KW-0479">Metal-binding</keyword>
<dbReference type="PANTHER" id="PTHR23292:SF47">
    <property type="entry name" value="LITAF DOMAIN-CONTAINING PROTEIN"/>
    <property type="match status" value="1"/>
</dbReference>
<keyword evidence="7 8" id="KW-0472">Membrane</keyword>
<evidence type="ECO:0000259" key="9">
    <source>
        <dbReference type="PROSITE" id="PS51837"/>
    </source>
</evidence>
<dbReference type="PANTHER" id="PTHR23292">
    <property type="entry name" value="LIPOPOLYSACCHARIDE-INDUCED TUMOR NECROSIS FACTOR-ALPHA FACTOR"/>
    <property type="match status" value="1"/>
</dbReference>
<evidence type="ECO:0000256" key="2">
    <source>
        <dbReference type="ARBA" id="ARBA00004481"/>
    </source>
</evidence>
<dbReference type="AlphaFoldDB" id="A0A8S9Z186"/>
<evidence type="ECO:0000313" key="10">
    <source>
        <dbReference type="EMBL" id="KAF7260652.1"/>
    </source>
</evidence>
<name>A0A8S9Z186_9TREM</name>
<comment type="subcellular location">
    <subcellularLocation>
        <location evidence="2">Endosome membrane</location>
        <topology evidence="2">Peripheral membrane protein</topology>
    </subcellularLocation>
    <subcellularLocation>
        <location evidence="1">Late endosome membrane</location>
    </subcellularLocation>
    <subcellularLocation>
        <location evidence="3">Lysosome membrane</location>
        <topology evidence="3">Peripheral membrane protein</topology>
        <orientation evidence="3">Cytoplasmic side</orientation>
    </subcellularLocation>
</comment>
<dbReference type="InterPro" id="IPR006629">
    <property type="entry name" value="LITAF"/>
</dbReference>
<protein>
    <recommendedName>
        <fullName evidence="9">LITAF domain-containing protein</fullName>
    </recommendedName>
</protein>
<dbReference type="EMBL" id="JTDE01000659">
    <property type="protein sequence ID" value="KAF7260652.1"/>
    <property type="molecule type" value="Genomic_DNA"/>
</dbReference>
<evidence type="ECO:0000256" key="3">
    <source>
        <dbReference type="ARBA" id="ARBA00004630"/>
    </source>
</evidence>
<dbReference type="Pfam" id="PF10601">
    <property type="entry name" value="zf-LITAF-like"/>
    <property type="match status" value="1"/>
</dbReference>
<proteinExistence type="inferred from homology"/>
<dbReference type="GO" id="GO:0098560">
    <property type="term" value="C:cytoplasmic side of late endosome membrane"/>
    <property type="evidence" value="ECO:0007669"/>
    <property type="project" value="TreeGrafter"/>
</dbReference>
<evidence type="ECO:0000256" key="4">
    <source>
        <dbReference type="ARBA" id="ARBA00005975"/>
    </source>
</evidence>
<sequence length="157" mass="17581">MNLDIHQIASPPPYTLNPSPAQAPKVNKKRARYIPPPFTPEPIVFQVSNINSPCPFMQNTVYGEQPTTAFCSKCYRNVTTNVQFTAGFVAWMSCLVILLCGGILGCCFIPFFVNGCKDVRHFCPHCEIQLGIYQRKCTVCGNSEIDAQHETVKHFVH</sequence>
<dbReference type="GO" id="GO:0005634">
    <property type="term" value="C:nucleus"/>
    <property type="evidence" value="ECO:0007669"/>
    <property type="project" value="TreeGrafter"/>
</dbReference>
<organism evidence="10 11">
    <name type="scientific">Paragonimus skrjabini miyazakii</name>
    <dbReference type="NCBI Taxonomy" id="59628"/>
    <lineage>
        <taxon>Eukaryota</taxon>
        <taxon>Metazoa</taxon>
        <taxon>Spiralia</taxon>
        <taxon>Lophotrochozoa</taxon>
        <taxon>Platyhelminthes</taxon>
        <taxon>Trematoda</taxon>
        <taxon>Digenea</taxon>
        <taxon>Plagiorchiida</taxon>
        <taxon>Troglotremata</taxon>
        <taxon>Troglotrematidae</taxon>
        <taxon>Paragonimus</taxon>
    </lineage>
</organism>
<reference evidence="10" key="1">
    <citation type="submission" date="2019-07" db="EMBL/GenBank/DDBJ databases">
        <title>Annotation for the trematode Paragonimus miyazaki's.</title>
        <authorList>
            <person name="Choi Y.-J."/>
        </authorList>
    </citation>
    <scope>NUCLEOTIDE SEQUENCE</scope>
    <source>
        <strain evidence="10">Japan</strain>
    </source>
</reference>
<evidence type="ECO:0000256" key="8">
    <source>
        <dbReference type="SAM" id="Phobius"/>
    </source>
</evidence>
<keyword evidence="6" id="KW-0862">Zinc</keyword>
<evidence type="ECO:0000313" key="11">
    <source>
        <dbReference type="Proteomes" id="UP000822476"/>
    </source>
</evidence>
<feature type="transmembrane region" description="Helical" evidence="8">
    <location>
        <begin position="88"/>
        <end position="113"/>
    </location>
</feature>
<gene>
    <name evidence="10" type="ORF">EG68_01921</name>
</gene>
<dbReference type="Proteomes" id="UP000822476">
    <property type="component" value="Unassembled WGS sequence"/>
</dbReference>
<evidence type="ECO:0000256" key="5">
    <source>
        <dbReference type="ARBA" id="ARBA00022723"/>
    </source>
</evidence>
<evidence type="ECO:0000256" key="1">
    <source>
        <dbReference type="ARBA" id="ARBA00004414"/>
    </source>
</evidence>
<dbReference type="OrthoDB" id="5599753at2759"/>